<dbReference type="Pfam" id="PF13403">
    <property type="entry name" value="Hint_2"/>
    <property type="match status" value="1"/>
</dbReference>
<dbReference type="OrthoDB" id="6305173at2"/>
<feature type="domain" description="Hedgehog/Intein (Hint)" evidence="2">
    <location>
        <begin position="190"/>
        <end position="327"/>
    </location>
</feature>
<dbReference type="STRING" id="1317124.DW2_14780"/>
<dbReference type="RefSeq" id="WP_038147828.1">
    <property type="nucleotide sequence ID" value="NZ_AQRC01000013.1"/>
</dbReference>
<dbReference type="EMBL" id="AQRC01000013">
    <property type="protein sequence ID" value="KFE33994.1"/>
    <property type="molecule type" value="Genomic_DNA"/>
</dbReference>
<evidence type="ECO:0000313" key="4">
    <source>
        <dbReference type="Proteomes" id="UP000028607"/>
    </source>
</evidence>
<gene>
    <name evidence="3" type="ORF">DW2_14780</name>
</gene>
<dbReference type="SUPFAM" id="SSF51294">
    <property type="entry name" value="Hedgehog/intein (Hint) domain"/>
    <property type="match status" value="1"/>
</dbReference>
<dbReference type="Proteomes" id="UP000028607">
    <property type="component" value="Unassembled WGS sequence"/>
</dbReference>
<evidence type="ECO:0000256" key="1">
    <source>
        <dbReference type="SAM" id="MobiDB-lite"/>
    </source>
</evidence>
<organism evidence="3 4">
    <name type="scientific">Thioclava atlantica</name>
    <dbReference type="NCBI Taxonomy" id="1317124"/>
    <lineage>
        <taxon>Bacteria</taxon>
        <taxon>Pseudomonadati</taxon>
        <taxon>Pseudomonadota</taxon>
        <taxon>Alphaproteobacteria</taxon>
        <taxon>Rhodobacterales</taxon>
        <taxon>Paracoccaceae</taxon>
        <taxon>Thioclava</taxon>
    </lineage>
</organism>
<sequence>MAQNTTQPRDGHGDDGTGTQHGWVAAHIAHRGSHRFTERRLPDLIARGTLMLEFSLMRGETMPLSLVHLAQGAPRTDFLSLQFDREGRIVLTHRRGEAVHAISIDASRERLAGGLMRLSWRWDGPARESLLTLKSLGPGTIRQQAGTAPLPLTRGEFSAIAQGTGPAKIGPRVDWIALGDHLQPLGPAGCFAPSTPILTPDGPRPAAHLRTGDLVETADAGPQELVWAGRVSLPALGYLRPVKLCAPVFSENRDLWVMPQHRVALSGPSVDYIFGEEEVLIEAGDLVDGVAALQPDRPGVLSWYGLLLDDHHLLIADGCKLESLHIGRLARNPLLGATTALAELARDGRLPLHRKACRKIVRGIEARTLAEARRAGLKPFVA</sequence>
<keyword evidence="4" id="KW-1185">Reference proteome</keyword>
<dbReference type="AlphaFoldDB" id="A0A085TTE7"/>
<dbReference type="InterPro" id="IPR028992">
    <property type="entry name" value="Hedgehog/Intein_dom"/>
</dbReference>
<accession>A0A085TTE7</accession>
<evidence type="ECO:0000313" key="3">
    <source>
        <dbReference type="EMBL" id="KFE33994.1"/>
    </source>
</evidence>
<name>A0A085TTE7_9RHOB</name>
<proteinExistence type="predicted"/>
<dbReference type="PATRIC" id="fig|1317124.6.peg.2970"/>
<dbReference type="InterPro" id="IPR036844">
    <property type="entry name" value="Hint_dom_sf"/>
</dbReference>
<feature type="region of interest" description="Disordered" evidence="1">
    <location>
        <begin position="1"/>
        <end position="20"/>
    </location>
</feature>
<comment type="caution">
    <text evidence="3">The sequence shown here is derived from an EMBL/GenBank/DDBJ whole genome shotgun (WGS) entry which is preliminary data.</text>
</comment>
<protein>
    <recommendedName>
        <fullName evidence="2">Hedgehog/Intein (Hint) domain-containing protein</fullName>
    </recommendedName>
</protein>
<reference evidence="3 4" key="2">
    <citation type="journal article" date="2015" name="Antonie Van Leeuwenhoek">
        <title>Thioclava indica sp. nov., isolated from surface seawater of the Indian Ocean.</title>
        <authorList>
            <person name="Liu Y."/>
            <person name="Lai Q."/>
            <person name="Du J."/>
            <person name="Xu H."/>
            <person name="Jiang L."/>
            <person name="Shao Z."/>
        </authorList>
    </citation>
    <scope>NUCLEOTIDE SEQUENCE [LARGE SCALE GENOMIC DNA]</scope>
    <source>
        <strain evidence="3 4">13D2W-2</strain>
    </source>
</reference>
<reference evidence="4" key="1">
    <citation type="submission" date="2013-04" db="EMBL/GenBank/DDBJ databases">
        <title>Thioclava sp. 13D2W-2 Genome Sequencing.</title>
        <authorList>
            <person name="Lai Q."/>
            <person name="Li G."/>
            <person name="Shao Z."/>
        </authorList>
    </citation>
    <scope>NUCLEOTIDE SEQUENCE [LARGE SCALE GENOMIC DNA]</scope>
    <source>
        <strain evidence="4">13D2W-2</strain>
    </source>
</reference>
<dbReference type="eggNOG" id="COG2931">
    <property type="taxonomic scope" value="Bacteria"/>
</dbReference>
<evidence type="ECO:0000259" key="2">
    <source>
        <dbReference type="Pfam" id="PF13403"/>
    </source>
</evidence>